<gene>
    <name evidence="10" type="ORF">CGI_10005035</name>
</gene>
<sequence length="142" mass="15892">MELEKALAMQVKHIIIEPYRLGNETASWIKMGNFLHKASVVSGVISLSTGYFQKDLFSFPLAAASFLTAGVYAVSWASDPCCKYQLETNIGRIQGLSLQDMTSASKVMLVRRDDSRRKYLQNIVSISAILLCAYKVYSVYYS</sequence>
<evidence type="ECO:0000256" key="9">
    <source>
        <dbReference type="SAM" id="Phobius"/>
    </source>
</evidence>
<evidence type="ECO:0000313" key="12">
    <source>
        <dbReference type="Proteomes" id="UP000005408"/>
    </source>
</evidence>
<name>K1PX08_MAGGI</name>
<keyword evidence="12" id="KW-1185">Reference proteome</keyword>
<protein>
    <submittedName>
        <fullName evidence="10 11">Transmembrane protein 11</fullName>
    </submittedName>
</protein>
<evidence type="ECO:0000256" key="6">
    <source>
        <dbReference type="ARBA" id="ARBA00022989"/>
    </source>
</evidence>
<evidence type="ECO:0000313" key="10">
    <source>
        <dbReference type="EMBL" id="EKC20930.1"/>
    </source>
</evidence>
<dbReference type="HOGENOM" id="CLU_095460_0_0_1"/>
<evidence type="ECO:0000256" key="2">
    <source>
        <dbReference type="ARBA" id="ARBA00004448"/>
    </source>
</evidence>
<keyword evidence="6 9" id="KW-1133">Transmembrane helix</keyword>
<dbReference type="GO" id="GO:0005743">
    <property type="term" value="C:mitochondrial inner membrane"/>
    <property type="evidence" value="ECO:0007669"/>
    <property type="project" value="UniProtKB-SubCell"/>
</dbReference>
<keyword evidence="8 9" id="KW-0472">Membrane</keyword>
<evidence type="ECO:0000256" key="8">
    <source>
        <dbReference type="ARBA" id="ARBA00023136"/>
    </source>
</evidence>
<reference evidence="10" key="1">
    <citation type="journal article" date="2012" name="Nature">
        <title>The oyster genome reveals stress adaptation and complexity of shell formation.</title>
        <authorList>
            <person name="Zhang G."/>
            <person name="Fang X."/>
            <person name="Guo X."/>
            <person name="Li L."/>
            <person name="Luo R."/>
            <person name="Xu F."/>
            <person name="Yang P."/>
            <person name="Zhang L."/>
            <person name="Wang X."/>
            <person name="Qi H."/>
            <person name="Xiong Z."/>
            <person name="Que H."/>
            <person name="Xie Y."/>
            <person name="Holland P.W."/>
            <person name="Paps J."/>
            <person name="Zhu Y."/>
            <person name="Wu F."/>
            <person name="Chen Y."/>
            <person name="Wang J."/>
            <person name="Peng C."/>
            <person name="Meng J."/>
            <person name="Yang L."/>
            <person name="Liu J."/>
            <person name="Wen B."/>
            <person name="Zhang N."/>
            <person name="Huang Z."/>
            <person name="Zhu Q."/>
            <person name="Feng Y."/>
            <person name="Mount A."/>
            <person name="Hedgecock D."/>
            <person name="Xu Z."/>
            <person name="Liu Y."/>
            <person name="Domazet-Loso T."/>
            <person name="Du Y."/>
            <person name="Sun X."/>
            <person name="Zhang S."/>
            <person name="Liu B."/>
            <person name="Cheng P."/>
            <person name="Jiang X."/>
            <person name="Li J."/>
            <person name="Fan D."/>
            <person name="Wang W."/>
            <person name="Fu W."/>
            <person name="Wang T."/>
            <person name="Wang B."/>
            <person name="Zhang J."/>
            <person name="Peng Z."/>
            <person name="Li Y."/>
            <person name="Li N."/>
            <person name="Wang J."/>
            <person name="Chen M."/>
            <person name="He Y."/>
            <person name="Tan F."/>
            <person name="Song X."/>
            <person name="Zheng Q."/>
            <person name="Huang R."/>
            <person name="Yang H."/>
            <person name="Du X."/>
            <person name="Chen L."/>
            <person name="Yang M."/>
            <person name="Gaffney P.M."/>
            <person name="Wang S."/>
            <person name="Luo L."/>
            <person name="She Z."/>
            <person name="Ming Y."/>
            <person name="Huang W."/>
            <person name="Zhang S."/>
            <person name="Huang B."/>
            <person name="Zhang Y."/>
            <person name="Qu T."/>
            <person name="Ni P."/>
            <person name="Miao G."/>
            <person name="Wang J."/>
            <person name="Wang Q."/>
            <person name="Steinberg C.E."/>
            <person name="Wang H."/>
            <person name="Li N."/>
            <person name="Qian L."/>
            <person name="Zhang G."/>
            <person name="Li Y."/>
            <person name="Yang H."/>
            <person name="Liu X."/>
            <person name="Wang J."/>
            <person name="Yin Y."/>
            <person name="Wang J."/>
        </authorList>
    </citation>
    <scope>NUCLEOTIDE SEQUENCE [LARGE SCALE GENOMIC DNA]</scope>
    <source>
        <strain evidence="10">05x7-T-G4-1.051#20</strain>
    </source>
</reference>
<comment type="subcellular location">
    <subcellularLocation>
        <location evidence="2">Mitochondrion inner membrane</location>
        <topology evidence="2">Multi-pass membrane protein</topology>
    </subcellularLocation>
</comment>
<reference evidence="11" key="2">
    <citation type="submission" date="2022-08" db="UniProtKB">
        <authorList>
            <consortium name="EnsemblMetazoa"/>
        </authorList>
    </citation>
    <scope>IDENTIFICATION</scope>
    <source>
        <strain evidence="11">05x7-T-G4-1.051#20</strain>
    </source>
</reference>
<accession>K1PX08</accession>
<evidence type="ECO:0000256" key="7">
    <source>
        <dbReference type="ARBA" id="ARBA00023128"/>
    </source>
</evidence>
<dbReference type="EnsemblMetazoa" id="G1246.1">
    <property type="protein sequence ID" value="G1246.1:cds"/>
    <property type="gene ID" value="G1246"/>
</dbReference>
<evidence type="ECO:0000256" key="3">
    <source>
        <dbReference type="ARBA" id="ARBA00006060"/>
    </source>
</evidence>
<dbReference type="AlphaFoldDB" id="K1PX08"/>
<evidence type="ECO:0000313" key="11">
    <source>
        <dbReference type="EnsemblMetazoa" id="G1246.1:cds"/>
    </source>
</evidence>
<feature type="transmembrane region" description="Helical" evidence="9">
    <location>
        <begin position="119"/>
        <end position="137"/>
    </location>
</feature>
<evidence type="ECO:0000256" key="1">
    <source>
        <dbReference type="ARBA" id="ARBA00002812"/>
    </source>
</evidence>
<dbReference type="Pfam" id="PF14972">
    <property type="entry name" value="Mito_morph_reg"/>
    <property type="match status" value="1"/>
</dbReference>
<dbReference type="InterPro" id="IPR026120">
    <property type="entry name" value="TMEM11"/>
</dbReference>
<keyword evidence="4 9" id="KW-0812">Transmembrane</keyword>
<evidence type="ECO:0000256" key="5">
    <source>
        <dbReference type="ARBA" id="ARBA00022792"/>
    </source>
</evidence>
<dbReference type="Proteomes" id="UP000005408">
    <property type="component" value="Unassembled WGS sequence"/>
</dbReference>
<dbReference type="EMBL" id="JH816997">
    <property type="protein sequence ID" value="EKC20930.1"/>
    <property type="molecule type" value="Genomic_DNA"/>
</dbReference>
<keyword evidence="5" id="KW-0999">Mitochondrion inner membrane</keyword>
<dbReference type="GO" id="GO:0007007">
    <property type="term" value="P:inner mitochondrial membrane organization"/>
    <property type="evidence" value="ECO:0007669"/>
    <property type="project" value="TreeGrafter"/>
</dbReference>
<dbReference type="FunCoup" id="K1PX08">
    <property type="interactions" value="551"/>
</dbReference>
<proteinExistence type="inferred from homology"/>
<keyword evidence="7" id="KW-0496">Mitochondrion</keyword>
<organism evidence="10">
    <name type="scientific">Magallana gigas</name>
    <name type="common">Pacific oyster</name>
    <name type="synonym">Crassostrea gigas</name>
    <dbReference type="NCBI Taxonomy" id="29159"/>
    <lineage>
        <taxon>Eukaryota</taxon>
        <taxon>Metazoa</taxon>
        <taxon>Spiralia</taxon>
        <taxon>Lophotrochozoa</taxon>
        <taxon>Mollusca</taxon>
        <taxon>Bivalvia</taxon>
        <taxon>Autobranchia</taxon>
        <taxon>Pteriomorphia</taxon>
        <taxon>Ostreida</taxon>
        <taxon>Ostreoidea</taxon>
        <taxon>Ostreidae</taxon>
        <taxon>Magallana</taxon>
    </lineage>
</organism>
<evidence type="ECO:0000256" key="4">
    <source>
        <dbReference type="ARBA" id="ARBA00022692"/>
    </source>
</evidence>
<dbReference type="PANTHER" id="PTHR15099:SF2">
    <property type="entry name" value="TRANSMEMBRANE PROTEIN 11, MITOCHONDRIAL"/>
    <property type="match status" value="1"/>
</dbReference>
<comment type="similarity">
    <text evidence="3">Belongs to the TMEM11 family.</text>
</comment>
<dbReference type="PANTHER" id="PTHR15099">
    <property type="entry name" value="PROTEIN PM1"/>
    <property type="match status" value="1"/>
</dbReference>
<comment type="function">
    <text evidence="1">Plays a role in mitochondrial morphogenesis.</text>
</comment>